<sequence length="79" mass="8666">MPETTPAQDEALRAAAEFLLKNAGDIYVNAQDCLDNLPNKFPDAKAEVFIQERKDFHVFSKELDAVVKGLTDAGFTPPA</sequence>
<name>A0ABU7P709_9ACTN</name>
<accession>A0ABU7P709</accession>
<proteinExistence type="predicted"/>
<keyword evidence="2" id="KW-1185">Reference proteome</keyword>
<comment type="caution">
    <text evidence="1">The sequence shown here is derived from an EMBL/GenBank/DDBJ whole genome shotgun (WGS) entry which is preliminary data.</text>
</comment>
<reference evidence="1 2" key="1">
    <citation type="submission" date="2023-12" db="EMBL/GenBank/DDBJ databases">
        <title>Streptomyces sp. V4-01.</title>
        <authorList>
            <person name="Somphong A."/>
            <person name="Phongsopitanun W."/>
        </authorList>
    </citation>
    <scope>NUCLEOTIDE SEQUENCE [LARGE SCALE GENOMIC DNA]</scope>
    <source>
        <strain evidence="1 2">V4-01</strain>
    </source>
</reference>
<dbReference type="EMBL" id="JAZEWV010000002">
    <property type="protein sequence ID" value="MEE4541017.1"/>
    <property type="molecule type" value="Genomic_DNA"/>
</dbReference>
<organism evidence="1 2">
    <name type="scientific">Actinacidiphila polyblastidii</name>
    <dbReference type="NCBI Taxonomy" id="3110430"/>
    <lineage>
        <taxon>Bacteria</taxon>
        <taxon>Bacillati</taxon>
        <taxon>Actinomycetota</taxon>
        <taxon>Actinomycetes</taxon>
        <taxon>Kitasatosporales</taxon>
        <taxon>Streptomycetaceae</taxon>
        <taxon>Actinacidiphila</taxon>
    </lineage>
</organism>
<evidence type="ECO:0000313" key="1">
    <source>
        <dbReference type="EMBL" id="MEE4541017.1"/>
    </source>
</evidence>
<dbReference type="RefSeq" id="WP_330792912.1">
    <property type="nucleotide sequence ID" value="NZ_JAZEWV010000002.1"/>
</dbReference>
<protein>
    <submittedName>
        <fullName evidence="1">Uncharacterized protein</fullName>
    </submittedName>
</protein>
<dbReference type="Proteomes" id="UP001344658">
    <property type="component" value="Unassembled WGS sequence"/>
</dbReference>
<evidence type="ECO:0000313" key="2">
    <source>
        <dbReference type="Proteomes" id="UP001344658"/>
    </source>
</evidence>
<gene>
    <name evidence="1" type="ORF">V2S66_03415</name>
</gene>